<feature type="binding site" evidence="2">
    <location>
        <position position="60"/>
    </location>
    <ligand>
        <name>substrate</name>
    </ligand>
</feature>
<dbReference type="EMBL" id="JPRD01000021">
    <property type="protein sequence ID" value="KIF52511.1"/>
    <property type="molecule type" value="Genomic_DNA"/>
</dbReference>
<dbReference type="InterPro" id="IPR013078">
    <property type="entry name" value="His_Pase_superF_clade-1"/>
</dbReference>
<dbReference type="InterPro" id="IPR029033">
    <property type="entry name" value="His_PPase_superfam"/>
</dbReference>
<protein>
    <submittedName>
        <fullName evidence="3">Histidine phosphatase</fullName>
    </submittedName>
</protein>
<dbReference type="PANTHER" id="PTHR48100:SF1">
    <property type="entry name" value="HISTIDINE PHOSPHATASE FAMILY PROTEIN-RELATED"/>
    <property type="match status" value="1"/>
</dbReference>
<dbReference type="Gene3D" id="3.40.50.1240">
    <property type="entry name" value="Phosphoglycerate mutase-like"/>
    <property type="match status" value="1"/>
</dbReference>
<dbReference type="SUPFAM" id="SSF53254">
    <property type="entry name" value="Phosphoglycerate mutase-like"/>
    <property type="match status" value="1"/>
</dbReference>
<dbReference type="Proteomes" id="UP000031586">
    <property type="component" value="Unassembled WGS sequence"/>
</dbReference>
<dbReference type="AlphaFoldDB" id="A0A0C1ZH65"/>
<evidence type="ECO:0000256" key="2">
    <source>
        <dbReference type="PIRSR" id="PIRSR613078-2"/>
    </source>
</evidence>
<proteinExistence type="predicted"/>
<dbReference type="SMART" id="SM00855">
    <property type="entry name" value="PGAM"/>
    <property type="match status" value="1"/>
</dbReference>
<feature type="active site" description="Tele-phosphohistidine intermediate" evidence="1">
    <location>
        <position position="9"/>
    </location>
</feature>
<dbReference type="RefSeq" id="WP_009706657.1">
    <property type="nucleotide sequence ID" value="NZ_BAOH01000004.1"/>
</dbReference>
<dbReference type="GO" id="GO:0005737">
    <property type="term" value="C:cytoplasm"/>
    <property type="evidence" value="ECO:0007669"/>
    <property type="project" value="TreeGrafter"/>
</dbReference>
<comment type="caution">
    <text evidence="3">The sequence shown here is derived from an EMBL/GenBank/DDBJ whole genome shotgun (WGS) entry which is preliminary data.</text>
</comment>
<evidence type="ECO:0000313" key="3">
    <source>
        <dbReference type="EMBL" id="KIF52511.1"/>
    </source>
</evidence>
<feature type="active site" description="Proton donor/acceptor" evidence="1">
    <location>
        <position position="84"/>
    </location>
</feature>
<dbReference type="Pfam" id="PF00300">
    <property type="entry name" value="His_Phos_1"/>
    <property type="match status" value="1"/>
</dbReference>
<gene>
    <name evidence="3" type="ORF">H735_13920</name>
</gene>
<name>A0A0C1ZH65_9VIBR</name>
<evidence type="ECO:0000313" key="4">
    <source>
        <dbReference type="Proteomes" id="UP000031586"/>
    </source>
</evidence>
<sequence length="201" mass="22779">MIHITFVRHGRSLADDLRVHEGRFDSPLTEIGIQQAENRAKQFAEEGRKYDAILSSSMQRARHVGEIFSTHLNVPMTTHDELMERDNGPLQGLPFSESQHKYPMADFVNPYQPCVVSANEGESGVELYARASLALQSIIRRGSGRYLVVSHGRFLSTMFNVICGNQPRANETGVRFAFDDLGYFDTTYRPDLDVWVIQSVR</sequence>
<dbReference type="CDD" id="cd07067">
    <property type="entry name" value="HP_PGM_like"/>
    <property type="match status" value="1"/>
</dbReference>
<reference evidence="3 4" key="1">
    <citation type="submission" date="2014-07" db="EMBL/GenBank/DDBJ databases">
        <title>Unique and conserved regions in Vibrio harveyi and related species in comparison with the shrimp pathogen Vibrio harveyi CAIM 1792.</title>
        <authorList>
            <person name="Espinoza-Valles I."/>
            <person name="Vora G."/>
            <person name="Leekitcharoenphon P."/>
            <person name="Ussery D."/>
            <person name="Hoj L."/>
            <person name="Gomez-Gil B."/>
        </authorList>
    </citation>
    <scope>NUCLEOTIDE SEQUENCE [LARGE SCALE GENOMIC DNA]</scope>
    <source>
        <strain evidence="4">CAIM 1854 / LMG 25443</strain>
    </source>
</reference>
<dbReference type="InterPro" id="IPR050275">
    <property type="entry name" value="PGM_Phosphatase"/>
</dbReference>
<dbReference type="PANTHER" id="PTHR48100">
    <property type="entry name" value="BROAD-SPECIFICITY PHOSPHATASE YOR283W-RELATED"/>
    <property type="match status" value="1"/>
</dbReference>
<evidence type="ECO:0000256" key="1">
    <source>
        <dbReference type="PIRSR" id="PIRSR613078-1"/>
    </source>
</evidence>
<accession>A0A0C1ZH65</accession>
<dbReference type="GO" id="GO:0016791">
    <property type="term" value="F:phosphatase activity"/>
    <property type="evidence" value="ECO:0007669"/>
    <property type="project" value="TreeGrafter"/>
</dbReference>
<organism evidence="3 4">
    <name type="scientific">Vibrio owensii CAIM 1854 = LMG 25443</name>
    <dbReference type="NCBI Taxonomy" id="1229493"/>
    <lineage>
        <taxon>Bacteria</taxon>
        <taxon>Pseudomonadati</taxon>
        <taxon>Pseudomonadota</taxon>
        <taxon>Gammaproteobacteria</taxon>
        <taxon>Vibrionales</taxon>
        <taxon>Vibrionaceae</taxon>
        <taxon>Vibrio</taxon>
    </lineage>
</organism>
<dbReference type="PATRIC" id="fig|1229493.5.peg.1926"/>